<evidence type="ECO:0000313" key="3">
    <source>
        <dbReference type="Proteomes" id="UP000324767"/>
    </source>
</evidence>
<organism evidence="2 3">
    <name type="scientific">Lasallia pustulata</name>
    <dbReference type="NCBI Taxonomy" id="136370"/>
    <lineage>
        <taxon>Eukaryota</taxon>
        <taxon>Fungi</taxon>
        <taxon>Dikarya</taxon>
        <taxon>Ascomycota</taxon>
        <taxon>Pezizomycotina</taxon>
        <taxon>Lecanoromycetes</taxon>
        <taxon>OSLEUM clade</taxon>
        <taxon>Umbilicariomycetidae</taxon>
        <taxon>Umbilicariales</taxon>
        <taxon>Umbilicariaceae</taxon>
        <taxon>Lasallia</taxon>
    </lineage>
</organism>
<feature type="compositionally biased region" description="Basic and acidic residues" evidence="1">
    <location>
        <begin position="97"/>
        <end position="113"/>
    </location>
</feature>
<gene>
    <name evidence="2" type="ORF">FRX48_00197</name>
</gene>
<reference evidence="2 3" key="1">
    <citation type="submission" date="2019-09" db="EMBL/GenBank/DDBJ databases">
        <title>The hologenome of the rock-dwelling lichen Lasallia pustulata.</title>
        <authorList>
            <person name="Greshake Tzovaras B."/>
            <person name="Segers F."/>
            <person name="Bicker A."/>
            <person name="Dal Grande F."/>
            <person name="Otte J."/>
            <person name="Hankeln T."/>
            <person name="Schmitt I."/>
            <person name="Ebersberger I."/>
        </authorList>
    </citation>
    <scope>NUCLEOTIDE SEQUENCE [LARGE SCALE GENOMIC DNA]</scope>
    <source>
        <strain evidence="2">A1-1</strain>
    </source>
</reference>
<evidence type="ECO:0000313" key="2">
    <source>
        <dbReference type="EMBL" id="KAA6415482.1"/>
    </source>
</evidence>
<name>A0A5M8Q198_9LECA</name>
<evidence type="ECO:0000256" key="1">
    <source>
        <dbReference type="SAM" id="MobiDB-lite"/>
    </source>
</evidence>
<sequence length="113" mass="12527">MSTFKEKTPRTIIVKKPKQKPKHIPKPLPKSLILNHPTTMPQYKKVCESCTRKSKAGQKCTFCSRSVPKAPQVVKGAEFFNDKPPAEKGPKQPQAGKDAEKTKQEGKDAGKAK</sequence>
<protein>
    <submittedName>
        <fullName evidence="2">Uncharacterized protein</fullName>
    </submittedName>
</protein>
<dbReference type="AlphaFoldDB" id="A0A5M8Q198"/>
<proteinExistence type="predicted"/>
<dbReference type="EMBL" id="VXIT01000001">
    <property type="protein sequence ID" value="KAA6415482.1"/>
    <property type="molecule type" value="Genomic_DNA"/>
</dbReference>
<feature type="compositionally biased region" description="Basic and acidic residues" evidence="1">
    <location>
        <begin position="80"/>
        <end position="90"/>
    </location>
</feature>
<accession>A0A5M8Q198</accession>
<dbReference type="Proteomes" id="UP000324767">
    <property type="component" value="Unassembled WGS sequence"/>
</dbReference>
<feature type="region of interest" description="Disordered" evidence="1">
    <location>
        <begin position="17"/>
        <end position="37"/>
    </location>
</feature>
<comment type="caution">
    <text evidence="2">The sequence shown here is derived from an EMBL/GenBank/DDBJ whole genome shotgun (WGS) entry which is preliminary data.</text>
</comment>
<feature type="region of interest" description="Disordered" evidence="1">
    <location>
        <begin position="75"/>
        <end position="113"/>
    </location>
</feature>